<protein>
    <submittedName>
        <fullName evidence="4">Uncharacterized protein</fullName>
    </submittedName>
</protein>
<dbReference type="SUPFAM" id="SSF141678">
    <property type="entry name" value="MAL13P1.257-like"/>
    <property type="match status" value="1"/>
</dbReference>
<dbReference type="AlphaFoldDB" id="A0AAW1DN95"/>
<dbReference type="Pfam" id="PF05907">
    <property type="entry name" value="CXXC_Zn-b_euk"/>
    <property type="match status" value="1"/>
</dbReference>
<accession>A0AAW1DN95</accession>
<dbReference type="EMBL" id="JAPXFL010000001">
    <property type="protein sequence ID" value="KAK9511771.1"/>
    <property type="molecule type" value="Genomic_DNA"/>
</dbReference>
<keyword evidence="5" id="KW-1185">Reference proteome</keyword>
<evidence type="ECO:0000313" key="5">
    <source>
        <dbReference type="Proteomes" id="UP001461498"/>
    </source>
</evidence>
<comment type="similarity">
    <text evidence="1">Belongs to the UPF0587 family.</text>
</comment>
<dbReference type="PANTHER" id="PTHR12857:SF0">
    <property type="entry name" value="CXXC MOTIF CONTAINING ZINC BINDING PROTEIN"/>
    <property type="match status" value="1"/>
</dbReference>
<name>A0AAW1DN95_9HEMI</name>
<dbReference type="EMBL" id="JAPXFL010000001">
    <property type="protein sequence ID" value="KAK9511772.1"/>
    <property type="molecule type" value="Genomic_DNA"/>
</dbReference>
<evidence type="ECO:0000256" key="2">
    <source>
        <dbReference type="ARBA" id="ARBA00022723"/>
    </source>
</evidence>
<gene>
    <name evidence="4" type="ORF">O3M35_000372</name>
</gene>
<dbReference type="InterPro" id="IPR008584">
    <property type="entry name" value="CXXC_Zn-binding_euk"/>
</dbReference>
<proteinExistence type="inferred from homology"/>
<keyword evidence="2" id="KW-0479">Metal-binding</keyword>
<dbReference type="PANTHER" id="PTHR12857">
    <property type="entry name" value="CXXC MOTIF CONTAINING ZINC BINDING PROTEIN"/>
    <property type="match status" value="1"/>
</dbReference>
<sequence length="164" mass="18559">MVKYALKISATVENISEITTSGPDFEWRLKLQCRDCNEIDPSWHSIFETDEVESKHGPGVFNFQMKCKLCSNVSTIDVVKGSIKPLKVNDNDIIDKQVVAAFDCRGVEPIAFQPQGKWIAKCSETNTVFDDVEFTPDEDIWIGYDEKGNVPVSIDKFQGCFERL</sequence>
<keyword evidence="3" id="KW-0862">Zinc</keyword>
<organism evidence="4 5">
    <name type="scientific">Rhynocoris fuscipes</name>
    <dbReference type="NCBI Taxonomy" id="488301"/>
    <lineage>
        <taxon>Eukaryota</taxon>
        <taxon>Metazoa</taxon>
        <taxon>Ecdysozoa</taxon>
        <taxon>Arthropoda</taxon>
        <taxon>Hexapoda</taxon>
        <taxon>Insecta</taxon>
        <taxon>Pterygota</taxon>
        <taxon>Neoptera</taxon>
        <taxon>Paraneoptera</taxon>
        <taxon>Hemiptera</taxon>
        <taxon>Heteroptera</taxon>
        <taxon>Panheteroptera</taxon>
        <taxon>Cimicomorpha</taxon>
        <taxon>Reduviidae</taxon>
        <taxon>Harpactorinae</taxon>
        <taxon>Harpactorini</taxon>
        <taxon>Rhynocoris</taxon>
    </lineage>
</organism>
<dbReference type="Proteomes" id="UP001461498">
    <property type="component" value="Unassembled WGS sequence"/>
</dbReference>
<comment type="caution">
    <text evidence="4">The sequence shown here is derived from an EMBL/GenBank/DDBJ whole genome shotgun (WGS) entry which is preliminary data.</text>
</comment>
<reference evidence="4 5" key="1">
    <citation type="submission" date="2022-12" db="EMBL/GenBank/DDBJ databases">
        <title>Chromosome-level genome assembly of true bugs.</title>
        <authorList>
            <person name="Ma L."/>
            <person name="Li H."/>
        </authorList>
    </citation>
    <scope>NUCLEOTIDE SEQUENCE [LARGE SCALE GENOMIC DNA]</scope>
    <source>
        <strain evidence="4">Lab_2022b</strain>
    </source>
</reference>
<evidence type="ECO:0000313" key="4">
    <source>
        <dbReference type="EMBL" id="KAK9511772.1"/>
    </source>
</evidence>
<evidence type="ECO:0000256" key="3">
    <source>
        <dbReference type="ARBA" id="ARBA00022833"/>
    </source>
</evidence>
<evidence type="ECO:0000256" key="1">
    <source>
        <dbReference type="ARBA" id="ARBA00007818"/>
    </source>
</evidence>
<dbReference type="GO" id="GO:0008270">
    <property type="term" value="F:zinc ion binding"/>
    <property type="evidence" value="ECO:0007669"/>
    <property type="project" value="TreeGrafter"/>
</dbReference>